<dbReference type="SMART" id="SM00744">
    <property type="entry name" value="RINGv"/>
    <property type="match status" value="1"/>
</dbReference>
<evidence type="ECO:0000256" key="5">
    <source>
        <dbReference type="ARBA" id="ARBA00022771"/>
    </source>
</evidence>
<evidence type="ECO:0000256" key="7">
    <source>
        <dbReference type="ARBA" id="ARBA00022833"/>
    </source>
</evidence>
<feature type="domain" description="RING-CH-type" evidence="11">
    <location>
        <begin position="55"/>
        <end position="113"/>
    </location>
</feature>
<evidence type="ECO:0000256" key="3">
    <source>
        <dbReference type="ARBA" id="ARBA00022692"/>
    </source>
</evidence>
<dbReference type="GO" id="GO:0004842">
    <property type="term" value="F:ubiquitin-protein transferase activity"/>
    <property type="evidence" value="ECO:0007669"/>
    <property type="project" value="TreeGrafter"/>
</dbReference>
<dbReference type="InterPro" id="IPR013083">
    <property type="entry name" value="Znf_RING/FYVE/PHD"/>
</dbReference>
<evidence type="ECO:0000313" key="12">
    <source>
        <dbReference type="EMBL" id="KAI1720289.1"/>
    </source>
</evidence>
<keyword evidence="8 10" id="KW-1133">Transmembrane helix</keyword>
<evidence type="ECO:0000256" key="4">
    <source>
        <dbReference type="ARBA" id="ARBA00022723"/>
    </source>
</evidence>
<dbReference type="AlphaFoldDB" id="A0AAD4NCQ4"/>
<dbReference type="Proteomes" id="UP001201812">
    <property type="component" value="Unassembled WGS sequence"/>
</dbReference>
<accession>A0AAD4NCQ4</accession>
<evidence type="ECO:0000256" key="10">
    <source>
        <dbReference type="SAM" id="Phobius"/>
    </source>
</evidence>
<organism evidence="12 13">
    <name type="scientific">Ditylenchus destructor</name>
    <dbReference type="NCBI Taxonomy" id="166010"/>
    <lineage>
        <taxon>Eukaryota</taxon>
        <taxon>Metazoa</taxon>
        <taxon>Ecdysozoa</taxon>
        <taxon>Nematoda</taxon>
        <taxon>Chromadorea</taxon>
        <taxon>Rhabditida</taxon>
        <taxon>Tylenchina</taxon>
        <taxon>Tylenchomorpha</taxon>
        <taxon>Sphaerularioidea</taxon>
        <taxon>Anguinidae</taxon>
        <taxon>Anguininae</taxon>
        <taxon>Ditylenchus</taxon>
    </lineage>
</organism>
<dbReference type="PANTHER" id="PTHR46065:SF3">
    <property type="entry name" value="FI20425P1"/>
    <property type="match status" value="1"/>
</dbReference>
<comment type="subcellular location">
    <subcellularLocation>
        <location evidence="1">Membrane</location>
        <topology evidence="1">Multi-pass membrane protein</topology>
    </subcellularLocation>
</comment>
<dbReference type="PROSITE" id="PS51292">
    <property type="entry name" value="ZF_RING_CH"/>
    <property type="match status" value="1"/>
</dbReference>
<comment type="caution">
    <text evidence="12">The sequence shown here is derived from an EMBL/GenBank/DDBJ whole genome shotgun (WGS) entry which is preliminary data.</text>
</comment>
<proteinExistence type="predicted"/>
<dbReference type="EMBL" id="JAKKPZ010000006">
    <property type="protein sequence ID" value="KAI1720289.1"/>
    <property type="molecule type" value="Genomic_DNA"/>
</dbReference>
<keyword evidence="2" id="KW-0808">Transferase</keyword>
<name>A0AAD4NCQ4_9BILA</name>
<keyword evidence="7" id="KW-0862">Zinc</keyword>
<evidence type="ECO:0000256" key="6">
    <source>
        <dbReference type="ARBA" id="ARBA00022786"/>
    </source>
</evidence>
<dbReference type="GO" id="GO:0008270">
    <property type="term" value="F:zinc ion binding"/>
    <property type="evidence" value="ECO:0007669"/>
    <property type="project" value="UniProtKB-KW"/>
</dbReference>
<evidence type="ECO:0000256" key="9">
    <source>
        <dbReference type="ARBA" id="ARBA00023136"/>
    </source>
</evidence>
<evidence type="ECO:0000259" key="11">
    <source>
        <dbReference type="PROSITE" id="PS51292"/>
    </source>
</evidence>
<dbReference type="GO" id="GO:0016020">
    <property type="term" value="C:membrane"/>
    <property type="evidence" value="ECO:0007669"/>
    <property type="project" value="UniProtKB-SubCell"/>
</dbReference>
<dbReference type="GO" id="GO:0016567">
    <property type="term" value="P:protein ubiquitination"/>
    <property type="evidence" value="ECO:0007669"/>
    <property type="project" value="TreeGrafter"/>
</dbReference>
<reference evidence="12" key="1">
    <citation type="submission" date="2022-01" db="EMBL/GenBank/DDBJ databases">
        <title>Genome Sequence Resource for Two Populations of Ditylenchus destructor, the Migratory Endoparasitic Phytonematode.</title>
        <authorList>
            <person name="Zhang H."/>
            <person name="Lin R."/>
            <person name="Xie B."/>
        </authorList>
    </citation>
    <scope>NUCLEOTIDE SEQUENCE</scope>
    <source>
        <strain evidence="12">BazhouSP</strain>
    </source>
</reference>
<evidence type="ECO:0000256" key="1">
    <source>
        <dbReference type="ARBA" id="ARBA00004141"/>
    </source>
</evidence>
<keyword evidence="6" id="KW-0833">Ubl conjugation pathway</keyword>
<keyword evidence="3 10" id="KW-0812">Transmembrane</keyword>
<dbReference type="PANTHER" id="PTHR46065">
    <property type="entry name" value="E3 UBIQUITIN-PROTEIN LIGASE MARCH 2/3 FAMILY MEMBER"/>
    <property type="match status" value="1"/>
</dbReference>
<evidence type="ECO:0000313" key="13">
    <source>
        <dbReference type="Proteomes" id="UP001201812"/>
    </source>
</evidence>
<dbReference type="Gene3D" id="3.30.40.10">
    <property type="entry name" value="Zinc/RING finger domain, C3HC4 (zinc finger)"/>
    <property type="match status" value="1"/>
</dbReference>
<feature type="transmembrane region" description="Helical" evidence="10">
    <location>
        <begin position="162"/>
        <end position="179"/>
    </location>
</feature>
<keyword evidence="4" id="KW-0479">Metal-binding</keyword>
<keyword evidence="5" id="KW-0863">Zinc-finger</keyword>
<evidence type="ECO:0000256" key="2">
    <source>
        <dbReference type="ARBA" id="ARBA00022679"/>
    </source>
</evidence>
<evidence type="ECO:0000256" key="8">
    <source>
        <dbReference type="ARBA" id="ARBA00022989"/>
    </source>
</evidence>
<dbReference type="InterPro" id="IPR011016">
    <property type="entry name" value="Znf_RING-CH"/>
</dbReference>
<sequence length="208" mass="23807">MTSPSAFDLKITADDDCENKSVCSTASEIENAAPYEVRVKIDDPRTHSLQSTKSASSSTYSLCRICQSETGNKIYPCLCAGTMGGIHETCLNQWVLYSRKQVCEICKQRYAKSGKEFLPLNQWKLPNITMRVNLIYLFHERQFLRRIFIDGLPMREPDTGRIMLTLVVLAFFAGTAFDLHRKIKNYFRKQRNVRFVDASQGKAQKECN</sequence>
<dbReference type="Pfam" id="PF12906">
    <property type="entry name" value="RINGv"/>
    <property type="match status" value="1"/>
</dbReference>
<keyword evidence="9 10" id="KW-0472">Membrane</keyword>
<keyword evidence="13" id="KW-1185">Reference proteome</keyword>
<dbReference type="SUPFAM" id="SSF57850">
    <property type="entry name" value="RING/U-box"/>
    <property type="match status" value="1"/>
</dbReference>
<gene>
    <name evidence="12" type="ORF">DdX_05674</name>
</gene>
<protein>
    <submittedName>
        <fullName evidence="12">RING-variant domain-containing protein</fullName>
    </submittedName>
</protein>